<evidence type="ECO:0000256" key="1">
    <source>
        <dbReference type="SAM" id="Phobius"/>
    </source>
</evidence>
<feature type="transmembrane region" description="Helical" evidence="1">
    <location>
        <begin position="12"/>
        <end position="34"/>
    </location>
</feature>
<keyword evidence="3" id="KW-1185">Reference proteome</keyword>
<organism evidence="2 3">
    <name type="scientific">Pseudonocardia alaniniphila</name>
    <dbReference type="NCBI Taxonomy" id="75291"/>
    <lineage>
        <taxon>Bacteria</taxon>
        <taxon>Bacillati</taxon>
        <taxon>Actinomycetota</taxon>
        <taxon>Actinomycetes</taxon>
        <taxon>Pseudonocardiales</taxon>
        <taxon>Pseudonocardiaceae</taxon>
        <taxon>Pseudonocardia</taxon>
    </lineage>
</organism>
<proteinExistence type="predicted"/>
<keyword evidence="2" id="KW-0614">Plasmid</keyword>
<sequence>MTEVQERRGTPAADRLVVGVVMFVALGMLVAGIWCWVAPASFAAFTNWPEHEHFLHDAGVFQMGIGVMLLGALWWRDVLTVVLVGAVFTNALHALNHAIDLDLGGRSSDPWLLGIVALLALAALVVRIRSLRPRERTAR</sequence>
<protein>
    <submittedName>
        <fullName evidence="2">Uncharacterized protein</fullName>
    </submittedName>
</protein>
<name>A0ABS9T7I2_9PSEU</name>
<keyword evidence="1" id="KW-1133">Transmembrane helix</keyword>
<dbReference type="EMBL" id="JAKXMK010000002">
    <property type="protein sequence ID" value="MCH6164456.1"/>
    <property type="molecule type" value="Genomic_DNA"/>
</dbReference>
<geneLocation type="plasmid" evidence="2">
    <name>unnamed</name>
</geneLocation>
<accession>A0ABS9T7I2</accession>
<gene>
    <name evidence="2" type="ORF">MMF94_02075</name>
</gene>
<feature type="transmembrane region" description="Helical" evidence="1">
    <location>
        <begin position="81"/>
        <end position="99"/>
    </location>
</feature>
<feature type="transmembrane region" description="Helical" evidence="1">
    <location>
        <begin position="54"/>
        <end position="74"/>
    </location>
</feature>
<dbReference type="RefSeq" id="WP_241034316.1">
    <property type="nucleotide sequence ID" value="NZ_BAAAJF010000034.1"/>
</dbReference>
<keyword evidence="1" id="KW-0812">Transmembrane</keyword>
<reference evidence="2 3" key="1">
    <citation type="submission" date="2022-03" db="EMBL/GenBank/DDBJ databases">
        <title>Pseudonocardia alaer sp. nov., a novel actinomycete isolated from reed forest soil.</title>
        <authorList>
            <person name="Wang L."/>
        </authorList>
    </citation>
    <scope>NUCLEOTIDE SEQUENCE [LARGE SCALE GENOMIC DNA]</scope>
    <source>
        <strain evidence="2 3">Y-16303</strain>
        <plasmid evidence="2">unnamed</plasmid>
    </source>
</reference>
<keyword evidence="1" id="KW-0472">Membrane</keyword>
<feature type="transmembrane region" description="Helical" evidence="1">
    <location>
        <begin position="111"/>
        <end position="129"/>
    </location>
</feature>
<evidence type="ECO:0000313" key="2">
    <source>
        <dbReference type="EMBL" id="MCH6164456.1"/>
    </source>
</evidence>
<dbReference type="Proteomes" id="UP001299970">
    <property type="component" value="Unassembled WGS sequence"/>
</dbReference>
<comment type="caution">
    <text evidence="2">The sequence shown here is derived from an EMBL/GenBank/DDBJ whole genome shotgun (WGS) entry which is preliminary data.</text>
</comment>
<evidence type="ECO:0000313" key="3">
    <source>
        <dbReference type="Proteomes" id="UP001299970"/>
    </source>
</evidence>